<name>A0ABR0C5W0_PURLI</name>
<evidence type="ECO:0000256" key="1">
    <source>
        <dbReference type="SAM" id="MobiDB-lite"/>
    </source>
</evidence>
<feature type="region of interest" description="Disordered" evidence="1">
    <location>
        <begin position="133"/>
        <end position="152"/>
    </location>
</feature>
<dbReference type="EMBL" id="JAWRVI010000012">
    <property type="protein sequence ID" value="KAK4091358.1"/>
    <property type="molecule type" value="Genomic_DNA"/>
</dbReference>
<dbReference type="Proteomes" id="UP001287286">
    <property type="component" value="Unassembled WGS sequence"/>
</dbReference>
<feature type="region of interest" description="Disordered" evidence="1">
    <location>
        <begin position="269"/>
        <end position="295"/>
    </location>
</feature>
<protein>
    <submittedName>
        <fullName evidence="2">Uncharacterized protein</fullName>
    </submittedName>
</protein>
<proteinExistence type="predicted"/>
<organism evidence="2 3">
    <name type="scientific">Purpureocillium lilacinum</name>
    <name type="common">Paecilomyces lilacinus</name>
    <dbReference type="NCBI Taxonomy" id="33203"/>
    <lineage>
        <taxon>Eukaryota</taxon>
        <taxon>Fungi</taxon>
        <taxon>Dikarya</taxon>
        <taxon>Ascomycota</taxon>
        <taxon>Pezizomycotina</taxon>
        <taxon>Sordariomycetes</taxon>
        <taxon>Hypocreomycetidae</taxon>
        <taxon>Hypocreales</taxon>
        <taxon>Ophiocordycipitaceae</taxon>
        <taxon>Purpureocillium</taxon>
    </lineage>
</organism>
<evidence type="ECO:0000313" key="2">
    <source>
        <dbReference type="EMBL" id="KAK4091358.1"/>
    </source>
</evidence>
<reference evidence="2 3" key="1">
    <citation type="journal article" date="2024" name="Microbiol. Resour. Announc.">
        <title>Genome annotations for the ascomycete fungi Trichoderma harzianum, Trichoderma aggressivum, and Purpureocillium lilacinum.</title>
        <authorList>
            <person name="Beijen E.P.W."/>
            <person name="Ohm R.A."/>
        </authorList>
    </citation>
    <scope>NUCLEOTIDE SEQUENCE [LARGE SCALE GENOMIC DNA]</scope>
    <source>
        <strain evidence="2 3">CBS 150709</strain>
    </source>
</reference>
<feature type="compositionally biased region" description="Polar residues" evidence="1">
    <location>
        <begin position="377"/>
        <end position="394"/>
    </location>
</feature>
<keyword evidence="3" id="KW-1185">Reference proteome</keyword>
<gene>
    <name evidence="2" type="ORF">Purlil1_4372</name>
</gene>
<accession>A0ABR0C5W0</accession>
<comment type="caution">
    <text evidence="2">The sequence shown here is derived from an EMBL/GenBank/DDBJ whole genome shotgun (WGS) entry which is preliminary data.</text>
</comment>
<feature type="compositionally biased region" description="Basic residues" evidence="1">
    <location>
        <begin position="133"/>
        <end position="142"/>
    </location>
</feature>
<evidence type="ECO:0000313" key="3">
    <source>
        <dbReference type="Proteomes" id="UP001287286"/>
    </source>
</evidence>
<sequence>MAGAAAKEGRAGCRGATVHHCEIQDSFASLGTGVGGAHCFQRVFGWSSDRFYPACRLAGPERISRAGGGVVEPPPMIPLWCQKAVPGQRKADYIEDFIRPGRLVGIFVAMATATKGLQGNTLEVRLLPQFRTSRRTKHHAAKTPKAPGTRYQQTAAWSKTDPSQLAWEPNGNLNSHGLPQKSKLDKATKTISPSQRGLLVRVAFSVEGTQKRVLDGCSTGHTNFGHAGSCWSRACADAAGAGRTMNSAHVLGVDFAVVQSTAARPTTKQVPQAVTVTPATGSGGGGAAQTGTRGAVREDASAEIERQEGGWMTYPCVVAPAAALVQDERVDAGPPAGGDCHRVQSLPPKDPVSRAVGQCTGMESVCVFVDGSRRAGGTSTAKGRASLSAQTGGAQQIDARVDVLDS</sequence>
<feature type="region of interest" description="Disordered" evidence="1">
    <location>
        <begin position="376"/>
        <end position="398"/>
    </location>
</feature>